<protein>
    <submittedName>
        <fullName evidence="2">Uncharacterized protein</fullName>
    </submittedName>
</protein>
<dbReference type="Proteomes" id="UP001168972">
    <property type="component" value="Unassembled WGS sequence"/>
</dbReference>
<dbReference type="PANTHER" id="PTHR22963">
    <property type="entry name" value="ENDOGLIN-RELATED"/>
    <property type="match status" value="1"/>
</dbReference>
<reference evidence="2" key="2">
    <citation type="submission" date="2023-03" db="EMBL/GenBank/DDBJ databases">
        <authorList>
            <person name="Inwood S.N."/>
            <person name="Skelly J.G."/>
            <person name="Guhlin J."/>
            <person name="Harrop T.W.R."/>
            <person name="Goldson S.G."/>
            <person name="Dearden P.K."/>
        </authorList>
    </citation>
    <scope>NUCLEOTIDE SEQUENCE</scope>
    <source>
        <strain evidence="2">Lincoln</strain>
        <tissue evidence="2">Whole body</tissue>
    </source>
</reference>
<dbReference type="EMBL" id="JAQQBR010000003">
    <property type="protein sequence ID" value="KAK0179394.1"/>
    <property type="molecule type" value="Genomic_DNA"/>
</dbReference>
<evidence type="ECO:0000256" key="1">
    <source>
        <dbReference type="SAM" id="SignalP"/>
    </source>
</evidence>
<name>A0AA39KZE1_MICHY</name>
<feature type="signal peptide" evidence="1">
    <location>
        <begin position="1"/>
        <end position="19"/>
    </location>
</feature>
<dbReference type="PANTHER" id="PTHR22963:SF38">
    <property type="entry name" value="LP13770P"/>
    <property type="match status" value="1"/>
</dbReference>
<sequence>MNVTRICIFIILIIPFCASFQKNRMLHQLAQMLENMAIPNFFRNCMNDTQCLNSEKCIDSECIDPCLGLCGIDAICKVINHTATCSCFQCYEGNPHIRCTPYLGLKRWSCLYFGI</sequence>
<reference evidence="2" key="1">
    <citation type="journal article" date="2023" name="bioRxiv">
        <title>Scaffold-level genome assemblies of two parasitoid biocontrol wasps reveal the parthenogenesis mechanism and an associated novel virus.</title>
        <authorList>
            <person name="Inwood S."/>
            <person name="Skelly J."/>
            <person name="Guhlin J."/>
            <person name="Harrop T."/>
            <person name="Goldson S."/>
            <person name="Dearden P."/>
        </authorList>
    </citation>
    <scope>NUCLEOTIDE SEQUENCE</scope>
    <source>
        <strain evidence="2">Lincoln</strain>
        <tissue evidence="2">Whole body</tissue>
    </source>
</reference>
<organism evidence="2 3">
    <name type="scientific">Microctonus hyperodae</name>
    <name type="common">Parasitoid wasp</name>
    <dbReference type="NCBI Taxonomy" id="165561"/>
    <lineage>
        <taxon>Eukaryota</taxon>
        <taxon>Metazoa</taxon>
        <taxon>Ecdysozoa</taxon>
        <taxon>Arthropoda</taxon>
        <taxon>Hexapoda</taxon>
        <taxon>Insecta</taxon>
        <taxon>Pterygota</taxon>
        <taxon>Neoptera</taxon>
        <taxon>Endopterygota</taxon>
        <taxon>Hymenoptera</taxon>
        <taxon>Apocrita</taxon>
        <taxon>Ichneumonoidea</taxon>
        <taxon>Braconidae</taxon>
        <taxon>Euphorinae</taxon>
        <taxon>Microctonus</taxon>
    </lineage>
</organism>
<dbReference type="AlphaFoldDB" id="A0AA39KZE1"/>
<keyword evidence="3" id="KW-1185">Reference proteome</keyword>
<accession>A0AA39KZE1</accession>
<keyword evidence="1" id="KW-0732">Signal</keyword>
<evidence type="ECO:0000313" key="2">
    <source>
        <dbReference type="EMBL" id="KAK0179394.1"/>
    </source>
</evidence>
<proteinExistence type="predicted"/>
<feature type="chain" id="PRO_5041203019" evidence="1">
    <location>
        <begin position="20"/>
        <end position="115"/>
    </location>
</feature>
<comment type="caution">
    <text evidence="2">The sequence shown here is derived from an EMBL/GenBank/DDBJ whole genome shotgun (WGS) entry which is preliminary data.</text>
</comment>
<gene>
    <name evidence="2" type="ORF">PV327_005151</name>
</gene>
<evidence type="ECO:0000313" key="3">
    <source>
        <dbReference type="Proteomes" id="UP001168972"/>
    </source>
</evidence>